<sequence>MTHTENNPNFYIDSTGKGTKYLKLDNGKYSILCDRTVNEIRESICDAEIEKIEHVTLVIAYYQENDGRKIISSSHLKKLSYQDKNKILRDFTVSDRIVELNKQYSLFYNKYLIFFMMIITYTPIITMLFHVDKKFNITALVCLGSIMILLYLFPSIN</sequence>
<accession>A0ABS9NJC3</accession>
<keyword evidence="1" id="KW-0812">Transmembrane</keyword>
<feature type="transmembrane region" description="Helical" evidence="1">
    <location>
        <begin position="111"/>
        <end position="129"/>
    </location>
</feature>
<keyword evidence="3" id="KW-1185">Reference proteome</keyword>
<gene>
    <name evidence="2" type="ORF">MB824_00040</name>
</gene>
<keyword evidence="1" id="KW-1133">Transmembrane helix</keyword>
<keyword evidence="1" id="KW-0472">Membrane</keyword>
<reference evidence="2 3" key="1">
    <citation type="submission" date="2022-02" db="EMBL/GenBank/DDBJ databases">
        <title>Genome sequence data of Kingella unionensis sp. nov. strain CICC 24913 (CCUG 75125).</title>
        <authorList>
            <person name="Xiao M."/>
        </authorList>
    </citation>
    <scope>NUCLEOTIDE SEQUENCE [LARGE SCALE GENOMIC DNA]</scope>
    <source>
        <strain evidence="2 3">CICC 24913</strain>
    </source>
</reference>
<protein>
    <submittedName>
        <fullName evidence="2">Uncharacterized protein</fullName>
    </submittedName>
</protein>
<evidence type="ECO:0000313" key="2">
    <source>
        <dbReference type="EMBL" id="MCG6502896.1"/>
    </source>
</evidence>
<dbReference type="RefSeq" id="WP_238744745.1">
    <property type="nucleotide sequence ID" value="NZ_JAKOOW010000001.1"/>
</dbReference>
<comment type="caution">
    <text evidence="2">The sequence shown here is derived from an EMBL/GenBank/DDBJ whole genome shotgun (WGS) entry which is preliminary data.</text>
</comment>
<dbReference type="EMBL" id="JAKOOW010000001">
    <property type="protein sequence ID" value="MCG6502896.1"/>
    <property type="molecule type" value="Genomic_DNA"/>
</dbReference>
<proteinExistence type="predicted"/>
<organism evidence="2 3">
    <name type="scientific">Kingella pumchi</name>
    <dbReference type="NCBI Taxonomy" id="2779506"/>
    <lineage>
        <taxon>Bacteria</taxon>
        <taxon>Pseudomonadati</taxon>
        <taxon>Pseudomonadota</taxon>
        <taxon>Betaproteobacteria</taxon>
        <taxon>Neisseriales</taxon>
        <taxon>Neisseriaceae</taxon>
        <taxon>Kingella</taxon>
    </lineage>
</organism>
<evidence type="ECO:0000313" key="3">
    <source>
        <dbReference type="Proteomes" id="UP001298424"/>
    </source>
</evidence>
<feature type="transmembrane region" description="Helical" evidence="1">
    <location>
        <begin position="135"/>
        <end position="153"/>
    </location>
</feature>
<dbReference type="Proteomes" id="UP001298424">
    <property type="component" value="Unassembled WGS sequence"/>
</dbReference>
<evidence type="ECO:0000256" key="1">
    <source>
        <dbReference type="SAM" id="Phobius"/>
    </source>
</evidence>
<name>A0ABS9NJC3_9NEIS</name>